<evidence type="ECO:0000256" key="1">
    <source>
        <dbReference type="ARBA" id="ARBA00006479"/>
    </source>
</evidence>
<name>A0A917ZTS8_9ACTN</name>
<evidence type="ECO:0000313" key="3">
    <source>
        <dbReference type="EMBL" id="GGO91627.1"/>
    </source>
</evidence>
<sequence length="390" mass="40229">MESSDARLANRAAVLNELLSRDTATRVTIAVRTGLSKATVSRVTDDLIQEGLVRENGPLPGSGPGRQALALSIAGEDKYVCGVDLGGSNTRFLVTDVAGRVRAWAREATPRTATTAETARWLTDRVTALVGSGELHVTAIGLPGAVHPITQSVRTVPNLPQVAGTAFTETVAAALPGTTIFDNDANVALLGEVTAGAARGRGTAVMISIGTGLGASVYLDGRLLTGRTGAVGEFGVLPYADGTLESVMSGAGMVDRARRLGFEVRDAVQIFDRGEPQAVLRDATAALLSMVTTLKVAYEPEVVVLGGGVAPRLAARLDALSWLLDDPTPEPPEIALSTLGDPAGAIGALVAALHCHYRAFDIHTPDLGGVATTLLRSLPGEESHVPAPSA</sequence>
<dbReference type="InterPro" id="IPR000600">
    <property type="entry name" value="ROK"/>
</dbReference>
<reference evidence="3" key="2">
    <citation type="submission" date="2020-09" db="EMBL/GenBank/DDBJ databases">
        <authorList>
            <person name="Sun Q."/>
            <person name="Zhou Y."/>
        </authorList>
    </citation>
    <scope>NUCLEOTIDE SEQUENCE</scope>
    <source>
        <strain evidence="3">CGMCC 4.7201</strain>
    </source>
</reference>
<keyword evidence="3" id="KW-0808">Transferase</keyword>
<dbReference type="PANTHER" id="PTHR18964:SF149">
    <property type="entry name" value="BIFUNCTIONAL UDP-N-ACETYLGLUCOSAMINE 2-EPIMERASE_N-ACETYLMANNOSAMINE KINASE"/>
    <property type="match status" value="1"/>
</dbReference>
<dbReference type="AlphaFoldDB" id="A0A917ZTS8"/>
<dbReference type="RefSeq" id="WP_189133105.1">
    <property type="nucleotide sequence ID" value="NZ_BMMS01000017.1"/>
</dbReference>
<reference evidence="3" key="1">
    <citation type="journal article" date="2014" name="Int. J. Syst. Evol. Microbiol.">
        <title>Complete genome sequence of Corynebacterium casei LMG S-19264T (=DSM 44701T), isolated from a smear-ripened cheese.</title>
        <authorList>
            <consortium name="US DOE Joint Genome Institute (JGI-PGF)"/>
            <person name="Walter F."/>
            <person name="Albersmeier A."/>
            <person name="Kalinowski J."/>
            <person name="Ruckert C."/>
        </authorList>
    </citation>
    <scope>NUCLEOTIDE SEQUENCE</scope>
    <source>
        <strain evidence="3">CGMCC 4.7201</strain>
    </source>
</reference>
<dbReference type="Gene3D" id="3.30.420.40">
    <property type="match status" value="2"/>
</dbReference>
<comment type="caution">
    <text evidence="3">The sequence shown here is derived from an EMBL/GenBank/DDBJ whole genome shotgun (WGS) entry which is preliminary data.</text>
</comment>
<evidence type="ECO:0000259" key="2">
    <source>
        <dbReference type="Pfam" id="PF12802"/>
    </source>
</evidence>
<comment type="similarity">
    <text evidence="1">Belongs to the ROK (NagC/XylR) family.</text>
</comment>
<protein>
    <submittedName>
        <fullName evidence="3">Sugar kinase</fullName>
    </submittedName>
</protein>
<dbReference type="InterPro" id="IPR036388">
    <property type="entry name" value="WH-like_DNA-bd_sf"/>
</dbReference>
<dbReference type="SUPFAM" id="SSF46785">
    <property type="entry name" value="Winged helix' DNA-binding domain"/>
    <property type="match status" value="1"/>
</dbReference>
<keyword evidence="4" id="KW-1185">Reference proteome</keyword>
<feature type="domain" description="HTH marR-type" evidence="2">
    <location>
        <begin position="12"/>
        <end position="54"/>
    </location>
</feature>
<dbReference type="GO" id="GO:0016301">
    <property type="term" value="F:kinase activity"/>
    <property type="evidence" value="ECO:0007669"/>
    <property type="project" value="UniProtKB-KW"/>
</dbReference>
<dbReference type="InterPro" id="IPR043129">
    <property type="entry name" value="ATPase_NBD"/>
</dbReference>
<dbReference type="Pfam" id="PF00480">
    <property type="entry name" value="ROK"/>
    <property type="match status" value="1"/>
</dbReference>
<dbReference type="Pfam" id="PF12802">
    <property type="entry name" value="MarR_2"/>
    <property type="match status" value="1"/>
</dbReference>
<accession>A0A917ZTS8</accession>
<dbReference type="InterPro" id="IPR036390">
    <property type="entry name" value="WH_DNA-bd_sf"/>
</dbReference>
<dbReference type="InterPro" id="IPR000835">
    <property type="entry name" value="HTH_MarR-typ"/>
</dbReference>
<dbReference type="EMBL" id="BMMS01000017">
    <property type="protein sequence ID" value="GGO91627.1"/>
    <property type="molecule type" value="Genomic_DNA"/>
</dbReference>
<proteinExistence type="inferred from homology"/>
<evidence type="ECO:0000313" key="4">
    <source>
        <dbReference type="Proteomes" id="UP000641932"/>
    </source>
</evidence>
<dbReference type="PANTHER" id="PTHR18964">
    <property type="entry name" value="ROK (REPRESSOR, ORF, KINASE) FAMILY"/>
    <property type="match status" value="1"/>
</dbReference>
<dbReference type="Proteomes" id="UP000641932">
    <property type="component" value="Unassembled WGS sequence"/>
</dbReference>
<organism evidence="3 4">
    <name type="scientific">Wenjunlia tyrosinilytica</name>
    <dbReference type="NCBI Taxonomy" id="1544741"/>
    <lineage>
        <taxon>Bacteria</taxon>
        <taxon>Bacillati</taxon>
        <taxon>Actinomycetota</taxon>
        <taxon>Actinomycetes</taxon>
        <taxon>Kitasatosporales</taxon>
        <taxon>Streptomycetaceae</taxon>
        <taxon>Wenjunlia</taxon>
    </lineage>
</organism>
<dbReference type="SUPFAM" id="SSF53067">
    <property type="entry name" value="Actin-like ATPase domain"/>
    <property type="match status" value="1"/>
</dbReference>
<dbReference type="CDD" id="cd23763">
    <property type="entry name" value="ASKHA_ATPase_ROK"/>
    <property type="match status" value="1"/>
</dbReference>
<keyword evidence="3" id="KW-0418">Kinase</keyword>
<dbReference type="Gene3D" id="1.10.10.10">
    <property type="entry name" value="Winged helix-like DNA-binding domain superfamily/Winged helix DNA-binding domain"/>
    <property type="match status" value="1"/>
</dbReference>
<gene>
    <name evidence="3" type="ORF">GCM10012280_39940</name>
</gene>
<dbReference type="GO" id="GO:0003700">
    <property type="term" value="F:DNA-binding transcription factor activity"/>
    <property type="evidence" value="ECO:0007669"/>
    <property type="project" value="InterPro"/>
</dbReference>